<comment type="caution">
    <text evidence="1">The sequence shown here is derived from an EMBL/GenBank/DDBJ whole genome shotgun (WGS) entry which is preliminary data.</text>
</comment>
<dbReference type="Gene3D" id="1.10.10.2840">
    <property type="entry name" value="PucR C-terminal helix-turn-helix domain"/>
    <property type="match status" value="1"/>
</dbReference>
<dbReference type="Pfam" id="PF13556">
    <property type="entry name" value="HTH_30"/>
    <property type="match status" value="1"/>
</dbReference>
<dbReference type="InterPro" id="IPR025736">
    <property type="entry name" value="PucR_C-HTH_dom"/>
</dbReference>
<dbReference type="RefSeq" id="WP_085093465.1">
    <property type="nucleotide sequence ID" value="NZ_AP022603.1"/>
</dbReference>
<dbReference type="PANTHER" id="PTHR33744">
    <property type="entry name" value="CARBOHYDRATE DIACID REGULATOR"/>
    <property type="match status" value="1"/>
</dbReference>
<sequence length="545" mass="56704">MVLDDGAVRLGGRCRVRDLVNVSESVGLELAGDPAGGDTPVTRTVLFDPLAALRPVPGAVLLGVGLAAQLVDVSAVLAEAATAGYAALVVRRGTLAAGPGLAAEADGHRLVLLTVDDDADWLGVEARLRAAILAAAQLAGGVPAIATGDLFAVAEAISDSVGGAVVIEDADLRVLAYSSGQYPIDEPRRNAILGRRVPFAPENPGQYRQVYQSASVCRIKAVGTDLDRLGVAIRSGDEVIGSLWVTVPPAGLRAGSERHLTDVAPVVAVHLLRARQSEDLARRQRSEAAAELISGGGDLRDAATVLGFVPGAPVAAMTIAAVTPAQRLIARRQRFAALVELTCQSRKLVVGVAGAGDLVQVLCSAPTLSAPDDLIAAAEAIVGSARSALELTAVVGIGPVVTAVPQIRASAQRSAKVATLLRREPGLPAVATHRQMADRTSFADLAAAAADDPRLVSERVGEIRAHDLQFGTDFAELLRVYLRNWRDATRTAAALGVHPNTVRYRLGRIAAIFGVDLADPDQVLPIWLGLEVHKRSGEPAPPPRE</sequence>
<dbReference type="STRING" id="1793.AWC04_04340"/>
<organism evidence="1 2">
    <name type="scientific">Mycolicibacterium fallax</name>
    <name type="common">Mycobacterium fallax</name>
    <dbReference type="NCBI Taxonomy" id="1793"/>
    <lineage>
        <taxon>Bacteria</taxon>
        <taxon>Bacillati</taxon>
        <taxon>Actinomycetota</taxon>
        <taxon>Actinomycetes</taxon>
        <taxon>Mycobacteriales</taxon>
        <taxon>Mycobacteriaceae</taxon>
        <taxon>Mycolicibacterium</taxon>
    </lineage>
</organism>
<name>A0A1X1RHX9_MYCFA</name>
<dbReference type="InterPro" id="IPR042070">
    <property type="entry name" value="PucR_C-HTH_sf"/>
</dbReference>
<gene>
    <name evidence="1" type="ORF">AWC04_04340</name>
</gene>
<accession>A0A1X1RHX9</accession>
<dbReference type="EMBL" id="LQOJ01000020">
    <property type="protein sequence ID" value="ORV06693.1"/>
    <property type="molecule type" value="Genomic_DNA"/>
</dbReference>
<protein>
    <submittedName>
        <fullName evidence="1">Uncharacterized protein</fullName>
    </submittedName>
</protein>
<dbReference type="Proteomes" id="UP000193484">
    <property type="component" value="Unassembled WGS sequence"/>
</dbReference>
<dbReference type="PANTHER" id="PTHR33744:SF17">
    <property type="entry name" value="CONSERVED PROTEIN"/>
    <property type="match status" value="1"/>
</dbReference>
<dbReference type="AlphaFoldDB" id="A0A1X1RHX9"/>
<evidence type="ECO:0000313" key="2">
    <source>
        <dbReference type="Proteomes" id="UP000193484"/>
    </source>
</evidence>
<dbReference type="OrthoDB" id="3190266at2"/>
<keyword evidence="2" id="KW-1185">Reference proteome</keyword>
<proteinExistence type="predicted"/>
<dbReference type="InterPro" id="IPR051448">
    <property type="entry name" value="CdaR-like_regulators"/>
</dbReference>
<evidence type="ECO:0000313" key="1">
    <source>
        <dbReference type="EMBL" id="ORV06693.1"/>
    </source>
</evidence>
<reference evidence="1 2" key="1">
    <citation type="submission" date="2016-01" db="EMBL/GenBank/DDBJ databases">
        <title>The new phylogeny of the genus Mycobacterium.</title>
        <authorList>
            <person name="Tarcisio F."/>
            <person name="Conor M."/>
            <person name="Antonella G."/>
            <person name="Elisabetta G."/>
            <person name="Giulia F.S."/>
            <person name="Sara T."/>
            <person name="Anna F."/>
            <person name="Clotilde B."/>
            <person name="Roberto B."/>
            <person name="Veronica D.S."/>
            <person name="Fabio R."/>
            <person name="Monica P."/>
            <person name="Olivier J."/>
            <person name="Enrico T."/>
            <person name="Nicola S."/>
        </authorList>
    </citation>
    <scope>NUCLEOTIDE SEQUENCE [LARGE SCALE GENOMIC DNA]</scope>
    <source>
        <strain evidence="1 2">DSM 44179</strain>
    </source>
</reference>